<sequence>MGPKLTLPTWTELGIITINAASAARRVIPKIPKPGFFNALLHYFRWRLIRNNPLVHMIGQAHVYAKLNGRFLKTLIDTGSMISFCLLKRVPRGAKLKKFQKEAHTANGSIFRFESFKML</sequence>
<dbReference type="Proteomes" id="UP000298663">
    <property type="component" value="Unassembled WGS sequence"/>
</dbReference>
<dbReference type="AlphaFoldDB" id="A0A4U8UTJ3"/>
<name>A0A4U8UTJ3_STECR</name>
<protein>
    <submittedName>
        <fullName evidence="1">Uncharacterized protein</fullName>
    </submittedName>
</protein>
<proteinExistence type="predicted"/>
<gene>
    <name evidence="1" type="ORF">L596_003735</name>
</gene>
<reference evidence="1 2" key="2">
    <citation type="journal article" date="2019" name="G3 (Bethesda)">
        <title>Hybrid Assembly of the Genome of the Entomopathogenic Nematode Steinernema carpocapsae Identifies the X-Chromosome.</title>
        <authorList>
            <person name="Serra L."/>
            <person name="Macchietto M."/>
            <person name="Macias-Munoz A."/>
            <person name="McGill C.J."/>
            <person name="Rodriguez I.M."/>
            <person name="Rodriguez B."/>
            <person name="Murad R."/>
            <person name="Mortazavi A."/>
        </authorList>
    </citation>
    <scope>NUCLEOTIDE SEQUENCE [LARGE SCALE GENOMIC DNA]</scope>
    <source>
        <strain evidence="1 2">ALL</strain>
    </source>
</reference>
<evidence type="ECO:0000313" key="1">
    <source>
        <dbReference type="EMBL" id="TMS36606.1"/>
    </source>
</evidence>
<accession>A0A4U8UTJ3</accession>
<dbReference type="EMBL" id="AZBU02000001">
    <property type="protein sequence ID" value="TMS36606.1"/>
    <property type="molecule type" value="Genomic_DNA"/>
</dbReference>
<keyword evidence="2" id="KW-1185">Reference proteome</keyword>
<evidence type="ECO:0000313" key="2">
    <source>
        <dbReference type="Proteomes" id="UP000298663"/>
    </source>
</evidence>
<reference evidence="1 2" key="1">
    <citation type="journal article" date="2015" name="Genome Biol.">
        <title>Comparative genomics of Steinernema reveals deeply conserved gene regulatory networks.</title>
        <authorList>
            <person name="Dillman A.R."/>
            <person name="Macchietto M."/>
            <person name="Porter C.F."/>
            <person name="Rogers A."/>
            <person name="Williams B."/>
            <person name="Antoshechkin I."/>
            <person name="Lee M.M."/>
            <person name="Goodwin Z."/>
            <person name="Lu X."/>
            <person name="Lewis E.E."/>
            <person name="Goodrich-Blair H."/>
            <person name="Stock S.P."/>
            <person name="Adams B.J."/>
            <person name="Sternberg P.W."/>
            <person name="Mortazavi A."/>
        </authorList>
    </citation>
    <scope>NUCLEOTIDE SEQUENCE [LARGE SCALE GENOMIC DNA]</scope>
    <source>
        <strain evidence="1 2">ALL</strain>
    </source>
</reference>
<organism evidence="1 2">
    <name type="scientific">Steinernema carpocapsae</name>
    <name type="common">Entomopathogenic nematode</name>
    <dbReference type="NCBI Taxonomy" id="34508"/>
    <lineage>
        <taxon>Eukaryota</taxon>
        <taxon>Metazoa</taxon>
        <taxon>Ecdysozoa</taxon>
        <taxon>Nematoda</taxon>
        <taxon>Chromadorea</taxon>
        <taxon>Rhabditida</taxon>
        <taxon>Tylenchina</taxon>
        <taxon>Panagrolaimomorpha</taxon>
        <taxon>Strongyloidoidea</taxon>
        <taxon>Steinernematidae</taxon>
        <taxon>Steinernema</taxon>
    </lineage>
</organism>
<comment type="caution">
    <text evidence="1">The sequence shown here is derived from an EMBL/GenBank/DDBJ whole genome shotgun (WGS) entry which is preliminary data.</text>
</comment>